<dbReference type="Proteomes" id="UP001291653">
    <property type="component" value="Unassembled WGS sequence"/>
</dbReference>
<proteinExistence type="predicted"/>
<keyword evidence="1" id="KW-0812">Transmembrane</keyword>
<accession>A0ABQ5P5L8</accession>
<feature type="transmembrane region" description="Helical" evidence="1">
    <location>
        <begin position="6"/>
        <end position="25"/>
    </location>
</feature>
<keyword evidence="1" id="KW-1133">Transmembrane helix</keyword>
<dbReference type="Pfam" id="PF04306">
    <property type="entry name" value="DUF456"/>
    <property type="match status" value="1"/>
</dbReference>
<feature type="transmembrane region" description="Helical" evidence="1">
    <location>
        <begin position="139"/>
        <end position="158"/>
    </location>
</feature>
<keyword evidence="1" id="KW-0472">Membrane</keyword>
<comment type="caution">
    <text evidence="2">The sequence shown here is derived from an EMBL/GenBank/DDBJ whole genome shotgun (WGS) entry which is preliminary data.</text>
</comment>
<evidence type="ECO:0000313" key="3">
    <source>
        <dbReference type="Proteomes" id="UP001291653"/>
    </source>
</evidence>
<organism evidence="2 3">
    <name type="scientific">Streptomyces yaizuensis</name>
    <dbReference type="NCBI Taxonomy" id="2989713"/>
    <lineage>
        <taxon>Bacteria</taxon>
        <taxon>Bacillati</taxon>
        <taxon>Actinomycetota</taxon>
        <taxon>Actinomycetes</taxon>
        <taxon>Kitasatosporales</taxon>
        <taxon>Streptomycetaceae</taxon>
        <taxon>Streptomyces</taxon>
    </lineage>
</organism>
<dbReference type="RefSeq" id="WP_323449871.1">
    <property type="nucleotide sequence ID" value="NZ_BSBI01000012.1"/>
</dbReference>
<gene>
    <name evidence="2" type="ORF">SYYSPA8_26345</name>
</gene>
<dbReference type="EMBL" id="BSBI01000012">
    <property type="protein sequence ID" value="GLF97888.1"/>
    <property type="molecule type" value="Genomic_DNA"/>
</dbReference>
<sequence length="160" mass="16521">MGVWQLLLVGLVMALGLVGAVVPGVPGRWLVWAALLWWSLAERTGVAWVLLVAATVLLLVDQVVVWLLPSEGGRGGGMTRRIAPWAGFGAVAGFLLLPVVGAVPGFVGGVYVAERRRLGGHGRAAAATRAVMREGGTGALVELLACLLVAAAWLVVVVKG</sequence>
<keyword evidence="3" id="KW-1185">Reference proteome</keyword>
<protein>
    <submittedName>
        <fullName evidence="2">DUF456 domain-containing protein</fullName>
    </submittedName>
</protein>
<feature type="transmembrane region" description="Helical" evidence="1">
    <location>
        <begin position="46"/>
        <end position="68"/>
    </location>
</feature>
<dbReference type="InterPro" id="IPR007403">
    <property type="entry name" value="DUF456"/>
</dbReference>
<evidence type="ECO:0000313" key="2">
    <source>
        <dbReference type="EMBL" id="GLF97888.1"/>
    </source>
</evidence>
<feature type="transmembrane region" description="Helical" evidence="1">
    <location>
        <begin position="88"/>
        <end position="113"/>
    </location>
</feature>
<reference evidence="2 3" key="1">
    <citation type="submission" date="2022-10" db="EMBL/GenBank/DDBJ databases">
        <title>Draft genome sequence of Streptomyces sp. YSPA8.</title>
        <authorList>
            <person name="Moriuchi R."/>
            <person name="Dohra H."/>
            <person name="Yamamura H."/>
            <person name="Kodani S."/>
        </authorList>
    </citation>
    <scope>NUCLEOTIDE SEQUENCE [LARGE SCALE GENOMIC DNA]</scope>
    <source>
        <strain evidence="2 3">YSPA8</strain>
    </source>
</reference>
<name>A0ABQ5P5L8_9ACTN</name>
<evidence type="ECO:0000256" key="1">
    <source>
        <dbReference type="SAM" id="Phobius"/>
    </source>
</evidence>